<dbReference type="EMBL" id="GBRH01243419">
    <property type="protein sequence ID" value="JAD54476.1"/>
    <property type="molecule type" value="Transcribed_RNA"/>
</dbReference>
<reference evidence="1" key="1">
    <citation type="submission" date="2014-09" db="EMBL/GenBank/DDBJ databases">
        <authorList>
            <person name="Magalhaes I.L.F."/>
            <person name="Oliveira U."/>
            <person name="Santos F.R."/>
            <person name="Vidigal T.H.D.A."/>
            <person name="Brescovit A.D."/>
            <person name="Santos A.J."/>
        </authorList>
    </citation>
    <scope>NUCLEOTIDE SEQUENCE</scope>
    <source>
        <tissue evidence="1">Shoot tissue taken approximately 20 cm above the soil surface</tissue>
    </source>
</reference>
<protein>
    <submittedName>
        <fullName evidence="1">Uncharacterized protein</fullName>
    </submittedName>
</protein>
<name>A0A0A9ATL9_ARUDO</name>
<dbReference type="AlphaFoldDB" id="A0A0A9ATL9"/>
<accession>A0A0A9ATL9</accession>
<sequence>MQSVMFEKKIAAYVNSFILQY</sequence>
<proteinExistence type="predicted"/>
<reference evidence="1" key="2">
    <citation type="journal article" date="2015" name="Data Brief">
        <title>Shoot transcriptome of the giant reed, Arundo donax.</title>
        <authorList>
            <person name="Barrero R.A."/>
            <person name="Guerrero F.D."/>
            <person name="Moolhuijzen P."/>
            <person name="Goolsby J.A."/>
            <person name="Tidwell J."/>
            <person name="Bellgard S.E."/>
            <person name="Bellgard M.I."/>
        </authorList>
    </citation>
    <scope>NUCLEOTIDE SEQUENCE</scope>
    <source>
        <tissue evidence="1">Shoot tissue taken approximately 20 cm above the soil surface</tissue>
    </source>
</reference>
<evidence type="ECO:0000313" key="1">
    <source>
        <dbReference type="EMBL" id="JAD54476.1"/>
    </source>
</evidence>
<organism evidence="1">
    <name type="scientific">Arundo donax</name>
    <name type="common">Giant reed</name>
    <name type="synonym">Donax arundinaceus</name>
    <dbReference type="NCBI Taxonomy" id="35708"/>
    <lineage>
        <taxon>Eukaryota</taxon>
        <taxon>Viridiplantae</taxon>
        <taxon>Streptophyta</taxon>
        <taxon>Embryophyta</taxon>
        <taxon>Tracheophyta</taxon>
        <taxon>Spermatophyta</taxon>
        <taxon>Magnoliopsida</taxon>
        <taxon>Liliopsida</taxon>
        <taxon>Poales</taxon>
        <taxon>Poaceae</taxon>
        <taxon>PACMAD clade</taxon>
        <taxon>Arundinoideae</taxon>
        <taxon>Arundineae</taxon>
        <taxon>Arundo</taxon>
    </lineage>
</organism>